<feature type="coiled-coil region" evidence="1">
    <location>
        <begin position="7"/>
        <end position="42"/>
    </location>
</feature>
<sequence length="251" mass="30352">MKNYMDIVNLENELLNKKAKLQEEYEKEMNAINKRLAEYEDYKNDFKNGNAELVLAKEYVEQYRRFNILLYFALYMNDLKKVLKEDWKVLLEKNLQLQDNAYGGDWTKYTLLVQKGYGTNYHPNLGSIEFSKNTPSEYFDTLYMELEDKVIKNLETVKGSEYNYANRFPNNDPFTYFKWLDYKFAFKLKTDDYDYTKLFKLLNFPEQIVIQNDGRKAMYKLIDDVYAFHTWNCATEEWVNEYEEYLKMKGK</sequence>
<accession>A0A8S5RVI5</accession>
<dbReference type="EMBL" id="BK032497">
    <property type="protein sequence ID" value="DAF42633.1"/>
    <property type="molecule type" value="Genomic_DNA"/>
</dbReference>
<organism evidence="2">
    <name type="scientific">Siphoviridae sp. ctHip2</name>
    <dbReference type="NCBI Taxonomy" id="2827830"/>
    <lineage>
        <taxon>Viruses</taxon>
        <taxon>Duplodnaviria</taxon>
        <taxon>Heunggongvirae</taxon>
        <taxon>Uroviricota</taxon>
        <taxon>Caudoviricetes</taxon>
    </lineage>
</organism>
<name>A0A8S5RVI5_9CAUD</name>
<keyword evidence="1" id="KW-0175">Coiled coil</keyword>
<evidence type="ECO:0000313" key="2">
    <source>
        <dbReference type="EMBL" id="DAF42633.1"/>
    </source>
</evidence>
<protein>
    <submittedName>
        <fullName evidence="2">Uncharacterized protein</fullName>
    </submittedName>
</protein>
<evidence type="ECO:0000256" key="1">
    <source>
        <dbReference type="SAM" id="Coils"/>
    </source>
</evidence>
<proteinExistence type="predicted"/>
<reference evidence="2" key="1">
    <citation type="journal article" date="2021" name="Proc. Natl. Acad. Sci. U.S.A.">
        <title>A Catalog of Tens of Thousands of Viruses from Human Metagenomes Reveals Hidden Associations with Chronic Diseases.</title>
        <authorList>
            <person name="Tisza M.J."/>
            <person name="Buck C.B."/>
        </authorList>
    </citation>
    <scope>NUCLEOTIDE SEQUENCE</scope>
    <source>
        <strain evidence="2">CtHip2</strain>
    </source>
</reference>